<evidence type="ECO:0000256" key="6">
    <source>
        <dbReference type="ARBA" id="ARBA00022741"/>
    </source>
</evidence>
<dbReference type="SUPFAM" id="SSF82697">
    <property type="entry name" value="PurS-like"/>
    <property type="match status" value="1"/>
</dbReference>
<comment type="similarity">
    <text evidence="2 12">In the N-terminal section; belongs to the FGAMS family.</text>
</comment>
<dbReference type="InterPro" id="IPR010918">
    <property type="entry name" value="PurM-like_C_dom"/>
</dbReference>
<dbReference type="Gene3D" id="1.10.8.750">
    <property type="entry name" value="Phosphoribosylformylglycinamidine synthase, linker domain"/>
    <property type="match status" value="1"/>
</dbReference>
<dbReference type="GO" id="GO:0006189">
    <property type="term" value="P:'de novo' IMP biosynthetic process"/>
    <property type="evidence" value="ECO:0007669"/>
    <property type="project" value="UniProtKB-UniRule"/>
</dbReference>
<feature type="domain" description="PurM-like C-terminal" evidence="13">
    <location>
        <begin position="866"/>
        <end position="1031"/>
    </location>
</feature>
<dbReference type="InterPro" id="IPR036676">
    <property type="entry name" value="PurM-like_C_sf"/>
</dbReference>
<dbReference type="Pfam" id="PF13507">
    <property type="entry name" value="GATase_5"/>
    <property type="match status" value="1"/>
</dbReference>
<keyword evidence="8 12" id="KW-0067">ATP-binding</keyword>
<evidence type="ECO:0000256" key="5">
    <source>
        <dbReference type="ARBA" id="ARBA00022723"/>
    </source>
</evidence>
<dbReference type="Gene3D" id="3.90.650.10">
    <property type="entry name" value="PurM-like C-terminal domain"/>
    <property type="match status" value="2"/>
</dbReference>
<dbReference type="OrthoDB" id="9804441at2"/>
<feature type="binding site" evidence="12">
    <location>
        <position position="718"/>
    </location>
    <ligand>
        <name>ATP</name>
        <dbReference type="ChEBI" id="CHEBI:30616"/>
    </ligand>
</feature>
<dbReference type="STRING" id="667676.SAMN05192539_1001491"/>
<feature type="domain" description="Phosphoribosylformylglycinamidine synthase N-terminal" evidence="15">
    <location>
        <begin position="38"/>
        <end position="162"/>
    </location>
</feature>
<comment type="caution">
    <text evidence="12">Lacks conserved residue(s) required for the propagation of feature annotation.</text>
</comment>
<feature type="active site" evidence="12">
    <location>
        <position position="1326"/>
    </location>
</feature>
<feature type="binding site" evidence="12">
    <location>
        <position position="928"/>
    </location>
    <ligand>
        <name>Mg(2+)</name>
        <dbReference type="ChEBI" id="CHEBI:18420"/>
    </ligand>
</feature>
<keyword evidence="7 12" id="KW-0658">Purine biosynthesis</keyword>
<dbReference type="GO" id="GO:0004642">
    <property type="term" value="F:phosphoribosylformylglycinamidine synthase activity"/>
    <property type="evidence" value="ECO:0007669"/>
    <property type="project" value="UniProtKB-UniRule"/>
</dbReference>
<evidence type="ECO:0000256" key="3">
    <source>
        <dbReference type="ARBA" id="ARBA00022490"/>
    </source>
</evidence>
<dbReference type="Proteomes" id="UP000198866">
    <property type="component" value="Unassembled WGS sequence"/>
</dbReference>
<comment type="function">
    <text evidence="12">Phosphoribosylformylglycinamidine synthase involved in the purines biosynthetic pathway. Catalyzes the ATP-dependent conversion of formylglycinamide ribonucleotide (FGAR) and glutamine to yield formylglycinamidine ribonucleotide (FGAM) and glutamate.</text>
</comment>
<feature type="binding site" evidence="12">
    <location>
        <position position="930"/>
    </location>
    <ligand>
        <name>ATP</name>
        <dbReference type="ChEBI" id="CHEBI:30616"/>
    </ligand>
</feature>
<dbReference type="FunFam" id="3.40.50.880:FF:000008">
    <property type="entry name" value="Phosphoribosylformylglycinamidine synthase"/>
    <property type="match status" value="1"/>
</dbReference>
<dbReference type="PANTHER" id="PTHR10099">
    <property type="entry name" value="PHOSPHORIBOSYLFORMYLGLYCINAMIDINE SYNTHASE"/>
    <property type="match status" value="1"/>
</dbReference>
<dbReference type="EC" id="6.3.5.3" evidence="12"/>
<dbReference type="FunFam" id="3.90.650.10:FF:000024">
    <property type="entry name" value="Phosphoribosylformylglycinamidine synthase"/>
    <property type="match status" value="1"/>
</dbReference>
<dbReference type="GO" id="GO:0005737">
    <property type="term" value="C:cytoplasm"/>
    <property type="evidence" value="ECO:0007669"/>
    <property type="project" value="UniProtKB-SubCell"/>
</dbReference>
<dbReference type="InterPro" id="IPR036921">
    <property type="entry name" value="PurM-like_N_sf"/>
</dbReference>
<dbReference type="InterPro" id="IPR041609">
    <property type="entry name" value="PurL_linker"/>
</dbReference>
<dbReference type="SUPFAM" id="SSF52317">
    <property type="entry name" value="Class I glutamine amidotransferase-like"/>
    <property type="match status" value="1"/>
</dbReference>
<dbReference type="GO" id="GO:0046872">
    <property type="term" value="F:metal ion binding"/>
    <property type="evidence" value="ECO:0007669"/>
    <property type="project" value="UniProtKB-KW"/>
</dbReference>
<evidence type="ECO:0000256" key="9">
    <source>
        <dbReference type="ARBA" id="ARBA00022842"/>
    </source>
</evidence>
<dbReference type="HAMAP" id="MF_00419">
    <property type="entry name" value="PurL_1"/>
    <property type="match status" value="1"/>
</dbReference>
<dbReference type="Pfam" id="PF02769">
    <property type="entry name" value="AIRS_C"/>
    <property type="match status" value="2"/>
</dbReference>
<feature type="active site" evidence="12">
    <location>
        <position position="1324"/>
    </location>
</feature>
<dbReference type="SUPFAM" id="SSF55326">
    <property type="entry name" value="PurM N-terminal domain-like"/>
    <property type="match status" value="2"/>
</dbReference>
<keyword evidence="6 12" id="KW-0547">Nucleotide-binding</keyword>
<gene>
    <name evidence="12" type="primary">purL</name>
    <name evidence="17" type="ORF">SAMN05192539_1001491</name>
</gene>
<feature type="active site" description="Nucleophile" evidence="12">
    <location>
        <position position="1203"/>
    </location>
</feature>
<evidence type="ECO:0000256" key="10">
    <source>
        <dbReference type="ARBA" id="ARBA00022962"/>
    </source>
</evidence>
<dbReference type="CDD" id="cd02204">
    <property type="entry name" value="PurL_repeat2"/>
    <property type="match status" value="1"/>
</dbReference>
<evidence type="ECO:0000256" key="7">
    <source>
        <dbReference type="ARBA" id="ARBA00022755"/>
    </source>
</evidence>
<keyword evidence="3 12" id="KW-0963">Cytoplasm</keyword>
<evidence type="ECO:0000313" key="18">
    <source>
        <dbReference type="Proteomes" id="UP000198866"/>
    </source>
</evidence>
<dbReference type="FunFam" id="3.30.1330.10:FF:000005">
    <property type="entry name" value="Phosphoribosylformylglycinamidine synthase"/>
    <property type="match status" value="1"/>
</dbReference>
<dbReference type="InterPro" id="IPR040707">
    <property type="entry name" value="FGAR-AT_N"/>
</dbReference>
<dbReference type="UniPathway" id="UPA00074">
    <property type="reaction ID" value="UER00128"/>
</dbReference>
<comment type="subunit">
    <text evidence="12">Monomer.</text>
</comment>
<comment type="subcellular location">
    <subcellularLocation>
        <location evidence="12">Cytoplasm</location>
    </subcellularLocation>
</comment>
<keyword evidence="10 12" id="KW-0315">Glutamine amidotransferase</keyword>
<comment type="pathway">
    <text evidence="1 12">Purine metabolism; IMP biosynthesis via de novo pathway; 5-amino-1-(5-phospho-D-ribosyl)imidazole from N(2)-formyl-N(1)-(5-phospho-D-ribosyl)glycinamide: step 1/2.</text>
</comment>
<dbReference type="PANTHER" id="PTHR10099:SF1">
    <property type="entry name" value="PHOSPHORIBOSYLFORMYLGLYCINAMIDINE SYNTHASE"/>
    <property type="match status" value="1"/>
</dbReference>
<feature type="binding site" evidence="12">
    <location>
        <position position="758"/>
    </location>
    <ligand>
        <name>Mg(2+)</name>
        <dbReference type="ChEBI" id="CHEBI:18420"/>
    </ligand>
</feature>
<accession>A0A1H6R152</accession>
<evidence type="ECO:0000256" key="1">
    <source>
        <dbReference type="ARBA" id="ARBA00004920"/>
    </source>
</evidence>
<dbReference type="FunFam" id="1.10.8.750:FF:000002">
    <property type="entry name" value="Phosphoribosylformylglycinamidine synthase"/>
    <property type="match status" value="1"/>
</dbReference>
<feature type="binding site" evidence="12">
    <location>
        <begin position="325"/>
        <end position="336"/>
    </location>
    <ligand>
        <name>ATP</name>
        <dbReference type="ChEBI" id="CHEBI:30616"/>
    </ligand>
</feature>
<dbReference type="SUPFAM" id="SSF109736">
    <property type="entry name" value="FGAM synthase PurL, linker domain"/>
    <property type="match status" value="1"/>
</dbReference>
<evidence type="ECO:0000259" key="13">
    <source>
        <dbReference type="Pfam" id="PF02769"/>
    </source>
</evidence>
<evidence type="ECO:0000256" key="8">
    <source>
        <dbReference type="ARBA" id="ARBA00022840"/>
    </source>
</evidence>
<dbReference type="CDD" id="cd02203">
    <property type="entry name" value="PurL_repeat1"/>
    <property type="match status" value="1"/>
</dbReference>
<dbReference type="Gene3D" id="3.30.1330.10">
    <property type="entry name" value="PurM-like, N-terminal domain"/>
    <property type="match status" value="2"/>
</dbReference>
<feature type="binding site" evidence="12">
    <location>
        <position position="762"/>
    </location>
    <ligand>
        <name>Mg(2+)</name>
        <dbReference type="ChEBI" id="CHEBI:18420"/>
    </ligand>
</feature>
<evidence type="ECO:0000256" key="11">
    <source>
        <dbReference type="ARBA" id="ARBA00052585"/>
    </source>
</evidence>
<sequence>MAHFSCFPGASALSDFRQTRLLDTLSRIDANIVGVRGQYLHFVNSQTPLSTEDSAKIEALMHYGDPFDAGKDKGAVESFLVVPRFGTVSPWASKATDIAHHCGLTHVRRIERGVEYTVVLKGGLLGGKKALSDEARAAVAAALHDRMTESVAPSRDHAMHLFDELPAKPLQTVAVLTDGRKALEKANTELGLALADDEIDYLVDAFTKLGRNPTDVELMMFAQANSEHCRHKIFNASWTIDGEAQDMSLFNMIRNTEKLNPQGTIVAYSDNSSIMQGGMAERWFPRKAVSDGEPGERYGRHVEMTHTLMKVETHNHPTAISPFPGAATGAGGEIRDEGATGRGARPKAGLTGFTVSNLDLPDAREPWENARDATQPVGHRNSADQFDTYGRPDRIASPLQIMIDGPLGGAAFNNEFGRPNLGGYFRTYEQNVAGRVRGYHKPIMIAGGLGNIADQHTHKHDLPAGSLLIQIGGPGMRIGMGGGAASSMATGTNTAELDFDSVQRGNPEIERRAQEVINSCWQMGEGNPILSIHDVGAGGLSNAFPELVDGADKGALFELRKVQLEESGLSPREIWSNEAQERYVLAIPPSRLEEFAAICDRERCPFAVVGTATAERQLKLIDTDNANDNANDNAHQPVDMPMEVLLGKPPRMHRDVKRASTPLQPVDVTHLALHEAAVNVLRHPTVASKSFLITIGDRSVGGTTARDQMVGPWQVPVADCAITTVDYAGFRGEAMTMAERTPLAVIDAPASGRMAVGEVVTNIASAPIASLDRLKLSANWMAACGSPGEDAALYDTVKAIGMELCPALGIGIPVGKDSLSMRTKWADGGVAKEVIAPVSLIISAFAPVEDVRRHLTPQLLSHKEAGDTVLIAIDLGRGKQRLGGSILAQVTQQVGDTVPDVDDPEDLKRFFAAIQTLNADGKLLAYHDRSDGGLWATVCEMAFAGHVGVSVNVDMLTLDPDHEFDYGDAKDWAKQTSGRREDRTIRALFNEELGAVVQVRAADRDAVLGALREHGLSACSHVIGKPNERDTIEIWRDAKKIYEAPRTELHRTWSEVSWRISRLRDNPACADAEFDALLDASDPGIQPHLSFDPVEDVAAPFIGKGARPRVAILREQGVNSHLETAYAFDRAGFDAHDVHMSDLLSGRATLADFAGAVACGGFSYGDVLGAGEGWAKTIRFNAQLADMFAAFFGRSDTFALGICNGCQMMSSLASMIPGADAWPKFTRNKSEKFEARFSLVEVQSSPSIFFAGMEGSRIPVAVAHGEGFADFSQQGDASRVAVSMRYVDHRGQPTEQYPFNPNGSPAGITSVTTPDGRFTVLMPHTERVHRNVQMSWHPQAWKDSATDGSPWMRVFQNARKWLG</sequence>
<keyword evidence="9 12" id="KW-0460">Magnesium</keyword>
<dbReference type="PROSITE" id="PS51273">
    <property type="entry name" value="GATASE_TYPE_1"/>
    <property type="match status" value="1"/>
</dbReference>
<feature type="binding site" evidence="12">
    <location>
        <position position="719"/>
    </location>
    <ligand>
        <name>Mg(2+)</name>
        <dbReference type="ChEBI" id="CHEBI:18420"/>
    </ligand>
</feature>
<comment type="catalytic activity">
    <reaction evidence="11 12">
        <text>N(2)-formyl-N(1)-(5-phospho-beta-D-ribosyl)glycinamide + L-glutamine + ATP + H2O = 2-formamido-N(1)-(5-O-phospho-beta-D-ribosyl)acetamidine + L-glutamate + ADP + phosphate + H(+)</text>
        <dbReference type="Rhea" id="RHEA:17129"/>
        <dbReference type="ChEBI" id="CHEBI:15377"/>
        <dbReference type="ChEBI" id="CHEBI:15378"/>
        <dbReference type="ChEBI" id="CHEBI:29985"/>
        <dbReference type="ChEBI" id="CHEBI:30616"/>
        <dbReference type="ChEBI" id="CHEBI:43474"/>
        <dbReference type="ChEBI" id="CHEBI:58359"/>
        <dbReference type="ChEBI" id="CHEBI:147286"/>
        <dbReference type="ChEBI" id="CHEBI:147287"/>
        <dbReference type="ChEBI" id="CHEBI:456216"/>
        <dbReference type="EC" id="6.3.5.3"/>
    </reaction>
</comment>
<organism evidence="17 18">
    <name type="scientific">Paraburkholderia diazotrophica</name>
    <dbReference type="NCBI Taxonomy" id="667676"/>
    <lineage>
        <taxon>Bacteria</taxon>
        <taxon>Pseudomonadati</taxon>
        <taxon>Pseudomonadota</taxon>
        <taxon>Betaproteobacteria</taxon>
        <taxon>Burkholderiales</taxon>
        <taxon>Burkholderiaceae</taxon>
        <taxon>Paraburkholderia</taxon>
    </lineage>
</organism>
<dbReference type="EMBL" id="FNYE01000001">
    <property type="protein sequence ID" value="SEI45490.1"/>
    <property type="molecule type" value="Genomic_DNA"/>
</dbReference>
<evidence type="ECO:0000256" key="2">
    <source>
        <dbReference type="ARBA" id="ARBA00008608"/>
    </source>
</evidence>
<reference evidence="18" key="1">
    <citation type="submission" date="2016-10" db="EMBL/GenBank/DDBJ databases">
        <authorList>
            <person name="Varghese N."/>
            <person name="Submissions S."/>
        </authorList>
    </citation>
    <scope>NUCLEOTIDE SEQUENCE [LARGE SCALE GENOMIC DNA]</scope>
    <source>
        <strain evidence="18">LMG 26031</strain>
    </source>
</reference>
<feature type="domain" description="PurM-like C-terminal" evidence="13">
    <location>
        <begin position="464"/>
        <end position="621"/>
    </location>
</feature>
<evidence type="ECO:0000256" key="4">
    <source>
        <dbReference type="ARBA" id="ARBA00022598"/>
    </source>
</evidence>
<dbReference type="InterPro" id="IPR010073">
    <property type="entry name" value="PurL_large"/>
</dbReference>
<dbReference type="InterPro" id="IPR036604">
    <property type="entry name" value="PurS-like_sf"/>
</dbReference>
<dbReference type="NCBIfam" id="TIGR01735">
    <property type="entry name" value="FGAM_synt"/>
    <property type="match status" value="1"/>
</dbReference>
<dbReference type="InterPro" id="IPR055181">
    <property type="entry name" value="FGAR-AT_PurM_N-like"/>
</dbReference>
<evidence type="ECO:0000313" key="17">
    <source>
        <dbReference type="EMBL" id="SEI45490.1"/>
    </source>
</evidence>
<dbReference type="CDD" id="cd01740">
    <property type="entry name" value="GATase1_FGAR_AT"/>
    <property type="match status" value="1"/>
</dbReference>
<dbReference type="RefSeq" id="WP_090862263.1">
    <property type="nucleotide sequence ID" value="NZ_FNYE01000001.1"/>
</dbReference>
<feature type="domain" description="Phosphoribosylformylglycinamidine synthase linker" evidence="14">
    <location>
        <begin position="183"/>
        <end position="232"/>
    </location>
</feature>
<keyword evidence="4 12" id="KW-0436">Ligase</keyword>
<dbReference type="GO" id="GO:0005524">
    <property type="term" value="F:ATP binding"/>
    <property type="evidence" value="ECO:0007669"/>
    <property type="project" value="UniProtKB-UniRule"/>
</dbReference>
<proteinExistence type="inferred from homology"/>
<evidence type="ECO:0000259" key="14">
    <source>
        <dbReference type="Pfam" id="PF18072"/>
    </source>
</evidence>
<evidence type="ECO:0000259" key="16">
    <source>
        <dbReference type="Pfam" id="PF22689"/>
    </source>
</evidence>
<dbReference type="SMART" id="SM01211">
    <property type="entry name" value="GATase_5"/>
    <property type="match status" value="1"/>
</dbReference>
<dbReference type="InterPro" id="IPR029062">
    <property type="entry name" value="Class_I_gatase-like"/>
</dbReference>
<dbReference type="Pfam" id="PF18072">
    <property type="entry name" value="FGAR-AT_linker"/>
    <property type="match status" value="1"/>
</dbReference>
<dbReference type="NCBIfam" id="NF003672">
    <property type="entry name" value="PRK05297.1"/>
    <property type="match status" value="1"/>
</dbReference>
<feature type="domain" description="FGAR-AT PurM N-terminal-like" evidence="16">
    <location>
        <begin position="688"/>
        <end position="847"/>
    </location>
</feature>
<evidence type="ECO:0000259" key="15">
    <source>
        <dbReference type="Pfam" id="PF18076"/>
    </source>
</evidence>
<dbReference type="SUPFAM" id="SSF56042">
    <property type="entry name" value="PurM C-terminal domain-like"/>
    <property type="match status" value="2"/>
</dbReference>
<protein>
    <recommendedName>
        <fullName evidence="12">Phosphoribosylformylglycinamidine synthase</fullName>
        <shortName evidence="12">FGAM synthase</shortName>
        <shortName evidence="12">FGAMS</shortName>
        <ecNumber evidence="12">6.3.5.3</ecNumber>
    </recommendedName>
    <alternativeName>
        <fullName evidence="12">Formylglycinamide ribonucleotide amidotransferase</fullName>
        <shortName evidence="12">FGAR amidotransferase</shortName>
        <shortName evidence="12">FGAR-AT</shortName>
    </alternativeName>
</protein>
<dbReference type="Pfam" id="PF18076">
    <property type="entry name" value="FGAR-AT_N"/>
    <property type="match status" value="1"/>
</dbReference>
<dbReference type="Gene3D" id="3.40.50.880">
    <property type="match status" value="1"/>
</dbReference>
<keyword evidence="18" id="KW-1185">Reference proteome</keyword>
<dbReference type="Pfam" id="PF22689">
    <property type="entry name" value="FGAR-AT_PurM_N-like"/>
    <property type="match status" value="1"/>
</dbReference>
<evidence type="ECO:0000256" key="12">
    <source>
        <dbReference type="HAMAP-Rule" id="MF_00419"/>
    </source>
</evidence>
<keyword evidence="5 12" id="KW-0479">Metal-binding</keyword>
<name>A0A1H6R152_9BURK</name>